<dbReference type="EMBL" id="BMAT01006452">
    <property type="protein sequence ID" value="GFS12960.1"/>
    <property type="molecule type" value="Genomic_DNA"/>
</dbReference>
<dbReference type="PANTHER" id="PTHR19446">
    <property type="entry name" value="REVERSE TRANSCRIPTASES"/>
    <property type="match status" value="1"/>
</dbReference>
<organism evidence="1 2">
    <name type="scientific">Elysia marginata</name>
    <dbReference type="NCBI Taxonomy" id="1093978"/>
    <lineage>
        <taxon>Eukaryota</taxon>
        <taxon>Metazoa</taxon>
        <taxon>Spiralia</taxon>
        <taxon>Lophotrochozoa</taxon>
        <taxon>Mollusca</taxon>
        <taxon>Gastropoda</taxon>
        <taxon>Heterobranchia</taxon>
        <taxon>Euthyneura</taxon>
        <taxon>Panpulmonata</taxon>
        <taxon>Sacoglossa</taxon>
        <taxon>Placobranchoidea</taxon>
        <taxon>Plakobranchidae</taxon>
        <taxon>Elysia</taxon>
    </lineage>
</organism>
<dbReference type="Proteomes" id="UP000762676">
    <property type="component" value="Unassembled WGS sequence"/>
</dbReference>
<protein>
    <submittedName>
        <fullName evidence="1">RNA-directed DNA polymerase from mobile element jockey-like</fullName>
    </submittedName>
</protein>
<accession>A0AAV4IS64</accession>
<evidence type="ECO:0000313" key="2">
    <source>
        <dbReference type="Proteomes" id="UP000762676"/>
    </source>
</evidence>
<keyword evidence="1" id="KW-0808">Transferase</keyword>
<dbReference type="AlphaFoldDB" id="A0AAV4IS64"/>
<sequence>MLATVRTVNFQFSQRCTHTHIHLLMRRIEQSTYAARIVAAAKLGRHSRRGQAVALLYDACTEWCRGAVSPTCRSVVLGVQIARTCPTFRSLSHRFMFMEDKDGKLLQDDSDFLNRWTEYIGEDLFNDERSEKPSIDVSDNLVKITTSEVVKAISDLARNKSPGEDEIPTELLQTLGTSGKEEITTLINDIYEMGVISKDFTSGVFVALPKVNKATNCFDYRTISLILHASKILLKVIMNHINPIIDKHLDDT</sequence>
<comment type="caution">
    <text evidence="1">The sequence shown here is derived from an EMBL/GenBank/DDBJ whole genome shotgun (WGS) entry which is preliminary data.</text>
</comment>
<gene>
    <name evidence="1" type="ORF">ElyMa_003124400</name>
</gene>
<keyword evidence="1" id="KW-0548">Nucleotidyltransferase</keyword>
<keyword evidence="2" id="KW-1185">Reference proteome</keyword>
<dbReference type="GO" id="GO:0003964">
    <property type="term" value="F:RNA-directed DNA polymerase activity"/>
    <property type="evidence" value="ECO:0007669"/>
    <property type="project" value="UniProtKB-KW"/>
</dbReference>
<proteinExistence type="predicted"/>
<reference evidence="1 2" key="1">
    <citation type="journal article" date="2021" name="Elife">
        <title>Chloroplast acquisition without the gene transfer in kleptoplastic sea slugs, Plakobranchus ocellatus.</title>
        <authorList>
            <person name="Maeda T."/>
            <person name="Takahashi S."/>
            <person name="Yoshida T."/>
            <person name="Shimamura S."/>
            <person name="Takaki Y."/>
            <person name="Nagai Y."/>
            <person name="Toyoda A."/>
            <person name="Suzuki Y."/>
            <person name="Arimoto A."/>
            <person name="Ishii H."/>
            <person name="Satoh N."/>
            <person name="Nishiyama T."/>
            <person name="Hasebe M."/>
            <person name="Maruyama T."/>
            <person name="Minagawa J."/>
            <person name="Obokata J."/>
            <person name="Shigenobu S."/>
        </authorList>
    </citation>
    <scope>NUCLEOTIDE SEQUENCE [LARGE SCALE GENOMIC DNA]</scope>
</reference>
<evidence type="ECO:0000313" key="1">
    <source>
        <dbReference type="EMBL" id="GFS12960.1"/>
    </source>
</evidence>
<name>A0AAV4IS64_9GAST</name>
<keyword evidence="1" id="KW-0695">RNA-directed DNA polymerase</keyword>